<dbReference type="InterPro" id="IPR052336">
    <property type="entry name" value="MlaD_Phospholipid_Transporter"/>
</dbReference>
<reference evidence="3 4" key="1">
    <citation type="submission" date="2020-07" db="EMBL/GenBank/DDBJ databases">
        <title>Sequencing the genomes of 1000 actinobacteria strains.</title>
        <authorList>
            <person name="Klenk H.-P."/>
        </authorList>
    </citation>
    <scope>NUCLEOTIDE SEQUENCE [LARGE SCALE GENOMIC DNA]</scope>
    <source>
        <strain evidence="3 4">DSM 23819</strain>
    </source>
</reference>
<accession>A0A7Y9URQ4</accession>
<dbReference type="InterPro" id="IPR005693">
    <property type="entry name" value="Mce"/>
</dbReference>
<feature type="domain" description="Mammalian cell entry C-terminal" evidence="2">
    <location>
        <begin position="124"/>
        <end position="302"/>
    </location>
</feature>
<evidence type="ECO:0000313" key="4">
    <source>
        <dbReference type="Proteomes" id="UP000540656"/>
    </source>
</evidence>
<proteinExistence type="predicted"/>
<organism evidence="3 4">
    <name type="scientific">Nocardioides daedukensis</name>
    <dbReference type="NCBI Taxonomy" id="634462"/>
    <lineage>
        <taxon>Bacteria</taxon>
        <taxon>Bacillati</taxon>
        <taxon>Actinomycetota</taxon>
        <taxon>Actinomycetes</taxon>
        <taxon>Propionibacteriales</taxon>
        <taxon>Nocardioidaceae</taxon>
        <taxon>Nocardioides</taxon>
    </lineage>
</organism>
<dbReference type="Proteomes" id="UP000540656">
    <property type="component" value="Unassembled WGS sequence"/>
</dbReference>
<evidence type="ECO:0000259" key="2">
    <source>
        <dbReference type="Pfam" id="PF11887"/>
    </source>
</evidence>
<dbReference type="EMBL" id="JACCAA010000001">
    <property type="protein sequence ID" value="NYG60026.1"/>
    <property type="molecule type" value="Genomic_DNA"/>
</dbReference>
<feature type="domain" description="Mce/MlaD" evidence="1">
    <location>
        <begin position="42"/>
        <end position="115"/>
    </location>
</feature>
<dbReference type="PANTHER" id="PTHR33371">
    <property type="entry name" value="INTERMEMBRANE PHOSPHOLIPID TRANSPORT SYSTEM BINDING PROTEIN MLAD-RELATED"/>
    <property type="match status" value="1"/>
</dbReference>
<keyword evidence="4" id="KW-1185">Reference proteome</keyword>
<dbReference type="Pfam" id="PF11887">
    <property type="entry name" value="Mce4_CUP1"/>
    <property type="match status" value="1"/>
</dbReference>
<comment type="caution">
    <text evidence="3">The sequence shown here is derived from an EMBL/GenBank/DDBJ whole genome shotgun (WGS) entry which is preliminary data.</text>
</comment>
<sequence>MTRYRTAFAERNKVVIALVGLAAMVLVFLATFNASSMPGLRGDTYTANFAEAGGIRAGNEVRVAGVKVGEVTEVRLEGAVVKVQFRVKDVRIGDQSTAAVKVKTLLGQKYLAVDPLGRDDLEGAIPMANTSVPYDVNAAFSDLSSNVDEIDTEQLETSFEVLSDTFKETPESVQAIVTGLTSLSRTISSRDTELADLLEEADTVTTTLAERNEEFAKVITDGSDLLGELEQRREAVHDMLTGTASLATQLEGLVTDNEKTLKPALAKLDVVSRILTDNQKNLDSALKKLGPYYRVLTSATGNGHWIDSYICGLFDASGAPVLENDAERNCSPKKGGGR</sequence>
<dbReference type="InterPro" id="IPR024516">
    <property type="entry name" value="Mce_C"/>
</dbReference>
<dbReference type="PRINTS" id="PR01782">
    <property type="entry name" value="MCEVIRFACTOR"/>
</dbReference>
<dbReference type="PANTHER" id="PTHR33371:SF18">
    <property type="entry name" value="MCE-FAMILY PROTEIN MCE3C"/>
    <property type="match status" value="1"/>
</dbReference>
<dbReference type="GO" id="GO:0005576">
    <property type="term" value="C:extracellular region"/>
    <property type="evidence" value="ECO:0007669"/>
    <property type="project" value="TreeGrafter"/>
</dbReference>
<dbReference type="Pfam" id="PF02470">
    <property type="entry name" value="MlaD"/>
    <property type="match status" value="1"/>
</dbReference>
<dbReference type="NCBIfam" id="TIGR00996">
    <property type="entry name" value="Mtu_fam_mce"/>
    <property type="match status" value="1"/>
</dbReference>
<name>A0A7Y9URQ4_9ACTN</name>
<evidence type="ECO:0000259" key="1">
    <source>
        <dbReference type="Pfam" id="PF02470"/>
    </source>
</evidence>
<protein>
    <submittedName>
        <fullName evidence="3">Phospholipid/cholesterol/gamma-HCH transport system substrate-binding protein</fullName>
    </submittedName>
</protein>
<evidence type="ECO:0000313" key="3">
    <source>
        <dbReference type="EMBL" id="NYG60026.1"/>
    </source>
</evidence>
<gene>
    <name evidence="3" type="ORF">BJ980_002949</name>
</gene>
<dbReference type="InterPro" id="IPR003399">
    <property type="entry name" value="Mce/MlaD"/>
</dbReference>
<dbReference type="AlphaFoldDB" id="A0A7Y9URQ4"/>
<dbReference type="RefSeq" id="WP_218855534.1">
    <property type="nucleotide sequence ID" value="NZ_JACCAA010000001.1"/>
</dbReference>